<evidence type="ECO:0000313" key="2">
    <source>
        <dbReference type="EMBL" id="CAD6185174.1"/>
    </source>
</evidence>
<organism evidence="2 3">
    <name type="scientific">Caenorhabditis auriculariae</name>
    <dbReference type="NCBI Taxonomy" id="2777116"/>
    <lineage>
        <taxon>Eukaryota</taxon>
        <taxon>Metazoa</taxon>
        <taxon>Ecdysozoa</taxon>
        <taxon>Nematoda</taxon>
        <taxon>Chromadorea</taxon>
        <taxon>Rhabditida</taxon>
        <taxon>Rhabditina</taxon>
        <taxon>Rhabditomorpha</taxon>
        <taxon>Rhabditoidea</taxon>
        <taxon>Rhabditidae</taxon>
        <taxon>Peloderinae</taxon>
        <taxon>Caenorhabditis</taxon>
    </lineage>
</organism>
<dbReference type="AlphaFoldDB" id="A0A8S1GQJ7"/>
<feature type="compositionally biased region" description="Polar residues" evidence="1">
    <location>
        <begin position="105"/>
        <end position="129"/>
    </location>
</feature>
<feature type="compositionally biased region" description="Low complexity" evidence="1">
    <location>
        <begin position="79"/>
        <end position="94"/>
    </location>
</feature>
<feature type="compositionally biased region" description="Basic and acidic residues" evidence="1">
    <location>
        <begin position="62"/>
        <end position="75"/>
    </location>
</feature>
<name>A0A8S1GQJ7_9PELO</name>
<sequence>MNSIFDDVRRLVEQTQPFFQALVIGSSPDPRERRYRRQSGPTRMATVMEQTSMQSIDFITERKTQRSASEDEPKFGNKLLRPLPRRSLAPASAPRRVRDAISPASRWSTSSPVEETNGKNVVCNQPNQRISEKKLTEELDTRKP</sequence>
<keyword evidence="3" id="KW-1185">Reference proteome</keyword>
<accession>A0A8S1GQJ7</accession>
<dbReference type="EMBL" id="CAJGYM010000002">
    <property type="protein sequence ID" value="CAD6185174.1"/>
    <property type="molecule type" value="Genomic_DNA"/>
</dbReference>
<dbReference type="Proteomes" id="UP000835052">
    <property type="component" value="Unassembled WGS sequence"/>
</dbReference>
<proteinExistence type="predicted"/>
<feature type="compositionally biased region" description="Basic and acidic residues" evidence="1">
    <location>
        <begin position="130"/>
        <end position="144"/>
    </location>
</feature>
<reference evidence="2" key="1">
    <citation type="submission" date="2020-10" db="EMBL/GenBank/DDBJ databases">
        <authorList>
            <person name="Kikuchi T."/>
        </authorList>
    </citation>
    <scope>NUCLEOTIDE SEQUENCE</scope>
    <source>
        <strain evidence="2">NKZ352</strain>
    </source>
</reference>
<gene>
    <name evidence="2" type="ORF">CAUJ_LOCUS1093</name>
</gene>
<comment type="caution">
    <text evidence="2">The sequence shown here is derived from an EMBL/GenBank/DDBJ whole genome shotgun (WGS) entry which is preliminary data.</text>
</comment>
<evidence type="ECO:0000256" key="1">
    <source>
        <dbReference type="SAM" id="MobiDB-lite"/>
    </source>
</evidence>
<feature type="region of interest" description="Disordered" evidence="1">
    <location>
        <begin position="62"/>
        <end position="144"/>
    </location>
</feature>
<evidence type="ECO:0000313" key="3">
    <source>
        <dbReference type="Proteomes" id="UP000835052"/>
    </source>
</evidence>
<protein>
    <submittedName>
        <fullName evidence="2">Uncharacterized protein</fullName>
    </submittedName>
</protein>